<feature type="region of interest" description="Disordered" evidence="4">
    <location>
        <begin position="1"/>
        <end position="95"/>
    </location>
</feature>
<dbReference type="VEuPathDB" id="FungiDB:CXQ85_004731"/>
<evidence type="ECO:0000256" key="2">
    <source>
        <dbReference type="ARBA" id="ARBA00022840"/>
    </source>
</evidence>
<dbReference type="PANTHER" id="PTHR44167">
    <property type="entry name" value="OVARIAN-SPECIFIC SERINE/THREONINE-PROTEIN KINASE LOK-RELATED"/>
    <property type="match status" value="1"/>
</dbReference>
<dbReference type="Gene3D" id="1.10.510.10">
    <property type="entry name" value="Transferase(Phosphotransferase) domain 1"/>
    <property type="match status" value="1"/>
</dbReference>
<dbReference type="PROSITE" id="PS00108">
    <property type="entry name" value="PROTEIN_KINASE_ST"/>
    <property type="match status" value="1"/>
</dbReference>
<feature type="domain" description="Protein kinase" evidence="5">
    <location>
        <begin position="212"/>
        <end position="602"/>
    </location>
</feature>
<accession>A0A2V1AW84</accession>
<feature type="compositionally biased region" description="Acidic residues" evidence="4">
    <location>
        <begin position="81"/>
        <end position="91"/>
    </location>
</feature>
<feature type="compositionally biased region" description="Basic residues" evidence="4">
    <location>
        <begin position="37"/>
        <end position="46"/>
    </location>
</feature>
<dbReference type="PROSITE" id="PS00107">
    <property type="entry name" value="PROTEIN_KINASE_ATP"/>
    <property type="match status" value="1"/>
</dbReference>
<protein>
    <recommendedName>
        <fullName evidence="5">Protein kinase domain-containing protein</fullName>
    </recommendedName>
</protein>
<feature type="compositionally biased region" description="Low complexity" evidence="4">
    <location>
        <begin position="26"/>
        <end position="36"/>
    </location>
</feature>
<reference evidence="6 7" key="1">
    <citation type="submission" date="2017-12" db="EMBL/GenBank/DDBJ databases">
        <title>Genome Sequence of a Multidrug-Resistant Candida haemulonii Isolate from a Patient with Chronic Leg Ulcers in Israel.</title>
        <authorList>
            <person name="Chow N.A."/>
            <person name="Gade L."/>
            <person name="Batra D."/>
            <person name="Rowe L.A."/>
            <person name="Ben-Ami R."/>
            <person name="Loparev V.N."/>
            <person name="Litvintseva A.P."/>
        </authorList>
    </citation>
    <scope>NUCLEOTIDE SEQUENCE [LARGE SCALE GENOMIC DNA]</scope>
    <source>
        <strain evidence="6 7">B11899</strain>
    </source>
</reference>
<name>A0A2V1AW84_9ASCO</name>
<sequence>MGLFKRKERSDSPQLHGSSAPINTTPSPSSDSGSKSSKVRFLKGRHSHQEEKTGEESKPRSKPSLPRQISTEHHIVHHQDEDEEEFESDSDYEPHMHTWIPRDRTATVSQLSTLMGYCGLGSSDSKEALQKAANEESKRTFSLLNESYKITRLSPTMNRKDASLDASIINEPQLELINKLKEELNAVLDMQGDLPKQYAYLDQHKTLNQRYGTVKDVVGRGAYGVIKLIDSGDSQIYAVKELQKRPIPDSKRMEPSDKFIDRVISEFILSSTLNNKNIVRTVDLMVSLPPQDASVDTNAANFIEKNMKVNQVMESSNGGNLFTYLKKCVTQKHYVSIDDIDCMIKQIARGVWYMHQHGVAHCDLKLENILIDYDESSIAPDADGKKKARMNLKISDFGKSSVFRTAWDSSEQLWPASSGAIGSEPYMAPEEHGKVCKSWSLAKKDCWALGVLILVLYNVRRHYFCGASENFVVATYYDETSKEEDSRAYGSTYLWKRTDLKPLSHKKYKDSVFDEYVHNAMDADYDSKTQEWTIKKKGTFIPIETLFDKGSDDEHSNASASEDEEGFEESDYELRRLFIYKLLDMNPSTRLSVDALLTGAWLNDVESCA</sequence>
<evidence type="ECO:0000313" key="7">
    <source>
        <dbReference type="Proteomes" id="UP000244309"/>
    </source>
</evidence>
<dbReference type="GeneID" id="37010061"/>
<dbReference type="PANTHER" id="PTHR44167:SF24">
    <property type="entry name" value="SERINE_THREONINE-PROTEIN KINASE CHK2"/>
    <property type="match status" value="1"/>
</dbReference>
<feature type="binding site" evidence="3">
    <location>
        <position position="240"/>
    </location>
    <ligand>
        <name>ATP</name>
        <dbReference type="ChEBI" id="CHEBI:30616"/>
    </ligand>
</feature>
<feature type="compositionally biased region" description="Polar residues" evidence="4">
    <location>
        <begin position="12"/>
        <end position="25"/>
    </location>
</feature>
<proteinExistence type="predicted"/>
<dbReference type="RefSeq" id="XP_025343002.1">
    <property type="nucleotide sequence ID" value="XM_025488340.1"/>
</dbReference>
<dbReference type="STRING" id="45357.A0A2V1AW84"/>
<dbReference type="InterPro" id="IPR017441">
    <property type="entry name" value="Protein_kinase_ATP_BS"/>
</dbReference>
<evidence type="ECO:0000256" key="3">
    <source>
        <dbReference type="PROSITE-ProRule" id="PRU10141"/>
    </source>
</evidence>
<feature type="compositionally biased region" description="Basic and acidic residues" evidence="4">
    <location>
        <begin position="47"/>
        <end position="59"/>
    </location>
</feature>
<dbReference type="OrthoDB" id="6513151at2759"/>
<feature type="compositionally biased region" description="Basic and acidic residues" evidence="4">
    <location>
        <begin position="70"/>
        <end position="80"/>
    </location>
</feature>
<comment type="caution">
    <text evidence="6">The sequence shown here is derived from an EMBL/GenBank/DDBJ whole genome shotgun (WGS) entry which is preliminary data.</text>
</comment>
<evidence type="ECO:0000256" key="1">
    <source>
        <dbReference type="ARBA" id="ARBA00022741"/>
    </source>
</evidence>
<organism evidence="6 7">
    <name type="scientific">Candidozyma haemuli</name>
    <dbReference type="NCBI Taxonomy" id="45357"/>
    <lineage>
        <taxon>Eukaryota</taxon>
        <taxon>Fungi</taxon>
        <taxon>Dikarya</taxon>
        <taxon>Ascomycota</taxon>
        <taxon>Saccharomycotina</taxon>
        <taxon>Pichiomycetes</taxon>
        <taxon>Metschnikowiaceae</taxon>
        <taxon>Candidozyma</taxon>
    </lineage>
</organism>
<dbReference type="GO" id="GO:0005524">
    <property type="term" value="F:ATP binding"/>
    <property type="evidence" value="ECO:0007669"/>
    <property type="project" value="UniProtKB-UniRule"/>
</dbReference>
<dbReference type="Proteomes" id="UP000244309">
    <property type="component" value="Unassembled WGS sequence"/>
</dbReference>
<keyword evidence="7" id="KW-1185">Reference proteome</keyword>
<dbReference type="GO" id="GO:0030447">
    <property type="term" value="P:filamentous growth"/>
    <property type="evidence" value="ECO:0007669"/>
    <property type="project" value="UniProtKB-ARBA"/>
</dbReference>
<dbReference type="SUPFAM" id="SSF56112">
    <property type="entry name" value="Protein kinase-like (PK-like)"/>
    <property type="match status" value="1"/>
</dbReference>
<dbReference type="InterPro" id="IPR008271">
    <property type="entry name" value="Ser/Thr_kinase_AS"/>
</dbReference>
<evidence type="ECO:0000256" key="4">
    <source>
        <dbReference type="SAM" id="MobiDB-lite"/>
    </source>
</evidence>
<evidence type="ECO:0000313" key="6">
    <source>
        <dbReference type="EMBL" id="PVH22062.1"/>
    </source>
</evidence>
<dbReference type="AlphaFoldDB" id="A0A2V1AW84"/>
<dbReference type="GO" id="GO:0004672">
    <property type="term" value="F:protein kinase activity"/>
    <property type="evidence" value="ECO:0007669"/>
    <property type="project" value="InterPro"/>
</dbReference>
<dbReference type="EMBL" id="PKFO01000006">
    <property type="protein sequence ID" value="PVH22062.1"/>
    <property type="molecule type" value="Genomic_DNA"/>
</dbReference>
<dbReference type="InterPro" id="IPR000719">
    <property type="entry name" value="Prot_kinase_dom"/>
</dbReference>
<keyword evidence="1 3" id="KW-0547">Nucleotide-binding</keyword>
<dbReference type="Pfam" id="PF00069">
    <property type="entry name" value="Pkinase"/>
    <property type="match status" value="1"/>
</dbReference>
<dbReference type="Gene3D" id="3.30.200.20">
    <property type="entry name" value="Phosphorylase Kinase, domain 1"/>
    <property type="match status" value="1"/>
</dbReference>
<dbReference type="PROSITE" id="PS50011">
    <property type="entry name" value="PROTEIN_KINASE_DOM"/>
    <property type="match status" value="1"/>
</dbReference>
<dbReference type="SMART" id="SM00220">
    <property type="entry name" value="S_TKc"/>
    <property type="match status" value="1"/>
</dbReference>
<gene>
    <name evidence="6" type="ORF">CXQ85_004731</name>
</gene>
<keyword evidence="2 3" id="KW-0067">ATP-binding</keyword>
<dbReference type="InterPro" id="IPR011009">
    <property type="entry name" value="Kinase-like_dom_sf"/>
</dbReference>
<evidence type="ECO:0000259" key="5">
    <source>
        <dbReference type="PROSITE" id="PS50011"/>
    </source>
</evidence>